<feature type="domain" description="Ig-like" evidence="4">
    <location>
        <begin position="679"/>
        <end position="761"/>
    </location>
</feature>
<keyword evidence="3" id="KW-0472">Membrane</keyword>
<dbReference type="RefSeq" id="XP_017293073.1">
    <property type="nucleotide sequence ID" value="XM_017437584.3"/>
</dbReference>
<dbReference type="InterPro" id="IPR047012">
    <property type="entry name" value="ICAM_VCAM"/>
</dbReference>
<dbReference type="GO" id="GO:0005178">
    <property type="term" value="F:integrin binding"/>
    <property type="evidence" value="ECO:0007669"/>
    <property type="project" value="InterPro"/>
</dbReference>
<keyword evidence="6" id="KW-1185">Reference proteome</keyword>
<feature type="domain" description="Ig-like" evidence="4">
    <location>
        <begin position="588"/>
        <end position="674"/>
    </location>
</feature>
<dbReference type="Ensembl" id="ENSKMAT00000009092.1">
    <property type="protein sequence ID" value="ENSKMAP00000008958.1"/>
    <property type="gene ID" value="ENSKMAG00000006714.1"/>
</dbReference>
<evidence type="ECO:0000259" key="4">
    <source>
        <dbReference type="PROSITE" id="PS50835"/>
    </source>
</evidence>
<feature type="domain" description="Ig-like" evidence="4">
    <location>
        <begin position="48"/>
        <end position="112"/>
    </location>
</feature>
<evidence type="ECO:0000256" key="1">
    <source>
        <dbReference type="ARBA" id="ARBA00023157"/>
    </source>
</evidence>
<keyword evidence="2" id="KW-0393">Immunoglobulin domain</keyword>
<evidence type="ECO:0000256" key="3">
    <source>
        <dbReference type="SAM" id="Phobius"/>
    </source>
</evidence>
<reference evidence="5" key="2">
    <citation type="submission" date="2025-09" db="UniProtKB">
        <authorList>
            <consortium name="Ensembl"/>
        </authorList>
    </citation>
    <scope>IDENTIFICATION</scope>
</reference>
<evidence type="ECO:0000313" key="5">
    <source>
        <dbReference type="Ensembl" id="ENSKMAP00000008958.1"/>
    </source>
</evidence>
<name>A0A3Q2ZYG3_KRYMA</name>
<dbReference type="GeneID" id="108248662"/>
<dbReference type="PANTHER" id="PTHR13771">
    <property type="entry name" value="INTERCELLULAR ADHESION MOLECULE"/>
    <property type="match status" value="1"/>
</dbReference>
<dbReference type="SUPFAM" id="SSF48726">
    <property type="entry name" value="Immunoglobulin"/>
    <property type="match status" value="8"/>
</dbReference>
<dbReference type="GO" id="GO:0098609">
    <property type="term" value="P:cell-cell adhesion"/>
    <property type="evidence" value="ECO:0007669"/>
    <property type="project" value="InterPro"/>
</dbReference>
<dbReference type="AlphaFoldDB" id="A0A3Q2ZYG3"/>
<keyword evidence="3" id="KW-0812">Transmembrane</keyword>
<dbReference type="InterPro" id="IPR036179">
    <property type="entry name" value="Ig-like_dom_sf"/>
</dbReference>
<proteinExistence type="predicted"/>
<dbReference type="PROSITE" id="PS50835">
    <property type="entry name" value="IG_LIKE"/>
    <property type="match status" value="7"/>
</dbReference>
<sequence length="816" mass="89075">MMEQLSDRRIFVQLVSGLLLLSSWCVQGLRVDVFHSTPMFRLNGREQLVCEVQDCPTAPSISWSWLGDRPLSTPVSTNRTHSVLTFDPVTKEDEGGLLCKVLCGDKVSQKLTSVKVYSFSDPVITGHDQLKLGEESKLTCQVSDLYPAGDLSLTWLRGDTVLKRTMGQSESHLSQSELGLQNQDWREKITCRADLELEDLPPDNRTRETTVPLNILYAPVVLEVSDSVVAMMGSPLTLNCSVEGNPEPQISWRFRTKDRGSVERGGGGQLVFPVVRHSDAGQYECEARNTEGSHRASVNVTVLAPPTNTSLWVSPGEEVTEGEEVILTCYSDGGPPPTLSLKKDGEQLMATNSAPSLSYRIPAASLADSTLYQCEASNEFGSQLVSNNVTVRAHPLQVEASPQVSAERGSALILTCRASGCLHPPTLSWRTTDQNRTVLQRTQQQDGLSQLHLQELDLQHQGGYSCQAECDSVIRTREIHVHVYSFPSDPVLEDPGPVLLGLEAEIRCDVFNVFSANQLRVRWLSGNTTLMLEPFNFSSSLQNVSSVLKYRVEEVQPVLTCRVELLTEGGGVWRSRRISMPLQVHYPPRATSLSASPGEEVMKDETVTFTCRSDGAPPPTLVLKRNGKELLRAGSASSPLLTFDLTPTLLQDSGSYQCEASNAHGSQLVSRSITVKAAPGNTTVLVLPSTVVQEGQNVTVCCQTISFPPSAVILKKLNNGLELHSTNGTFLLVNVTARDSGLYQVNVSNDLGSEIKNFSISVRERRSRPPPGIGIVVIPSLCVAAGLAVSALIIDYIRRSRKKGFYQLPQSAPPSA</sequence>
<dbReference type="InterPro" id="IPR003598">
    <property type="entry name" value="Ig_sub2"/>
</dbReference>
<dbReference type="FunFam" id="2.60.40.10:FF:000032">
    <property type="entry name" value="palladin isoform X1"/>
    <property type="match status" value="1"/>
</dbReference>
<feature type="domain" description="Ig-like" evidence="4">
    <location>
        <begin position="122"/>
        <end position="210"/>
    </location>
</feature>
<dbReference type="STRING" id="37003.ENSKMAP00000008958"/>
<dbReference type="SMART" id="SM00408">
    <property type="entry name" value="IGc2"/>
    <property type="match status" value="6"/>
</dbReference>
<dbReference type="InterPro" id="IPR003989">
    <property type="entry name" value="VCAM-1"/>
</dbReference>
<keyword evidence="1" id="KW-1015">Disulfide bond</keyword>
<dbReference type="GO" id="GO:0005886">
    <property type="term" value="C:plasma membrane"/>
    <property type="evidence" value="ECO:0007669"/>
    <property type="project" value="TreeGrafter"/>
</dbReference>
<dbReference type="GeneTree" id="ENSGT00940000169015"/>
<dbReference type="SMART" id="SM00409">
    <property type="entry name" value="IG"/>
    <property type="match status" value="6"/>
</dbReference>
<feature type="transmembrane region" description="Helical" evidence="3">
    <location>
        <begin position="773"/>
        <end position="794"/>
    </location>
</feature>
<dbReference type="CTD" id="561971"/>
<dbReference type="PANTHER" id="PTHR13771:SF14">
    <property type="entry name" value="VASCULAR CELL ADHESION PROTEIN 1"/>
    <property type="match status" value="1"/>
</dbReference>
<dbReference type="KEGG" id="kmr:108248662"/>
<feature type="domain" description="Ig-like" evidence="4">
    <location>
        <begin position="219"/>
        <end position="301"/>
    </location>
</feature>
<dbReference type="InterPro" id="IPR003599">
    <property type="entry name" value="Ig_sub"/>
</dbReference>
<protein>
    <submittedName>
        <fullName evidence="5">Vascular cell adhesion molecule 1</fullName>
    </submittedName>
</protein>
<dbReference type="InterPro" id="IPR007110">
    <property type="entry name" value="Ig-like_dom"/>
</dbReference>
<feature type="domain" description="Ig-like" evidence="4">
    <location>
        <begin position="305"/>
        <end position="390"/>
    </location>
</feature>
<feature type="domain" description="Ig-like" evidence="4">
    <location>
        <begin position="395"/>
        <end position="480"/>
    </location>
</feature>
<reference evidence="5" key="1">
    <citation type="submission" date="2025-08" db="UniProtKB">
        <authorList>
            <consortium name="Ensembl"/>
        </authorList>
    </citation>
    <scope>IDENTIFICATION</scope>
</reference>
<dbReference type="Pfam" id="PF13895">
    <property type="entry name" value="Ig_2"/>
    <property type="match status" value="1"/>
</dbReference>
<dbReference type="Pfam" id="PF13927">
    <property type="entry name" value="Ig_3"/>
    <property type="match status" value="4"/>
</dbReference>
<dbReference type="OMA" id="TYVCEGV"/>
<keyword evidence="3" id="KW-1133">Transmembrane helix</keyword>
<dbReference type="CDD" id="cd00096">
    <property type="entry name" value="Ig"/>
    <property type="match status" value="1"/>
</dbReference>
<dbReference type="OrthoDB" id="10045578at2759"/>
<accession>A0A3Q2ZYG3</accession>
<dbReference type="Proteomes" id="UP000264800">
    <property type="component" value="Unplaced"/>
</dbReference>
<evidence type="ECO:0000256" key="2">
    <source>
        <dbReference type="ARBA" id="ARBA00023319"/>
    </source>
</evidence>
<evidence type="ECO:0000313" key="6">
    <source>
        <dbReference type="Proteomes" id="UP000264800"/>
    </source>
</evidence>
<organism evidence="5 6">
    <name type="scientific">Kryptolebias marmoratus</name>
    <name type="common">Mangrove killifish</name>
    <name type="synonym">Rivulus marmoratus</name>
    <dbReference type="NCBI Taxonomy" id="37003"/>
    <lineage>
        <taxon>Eukaryota</taxon>
        <taxon>Metazoa</taxon>
        <taxon>Chordata</taxon>
        <taxon>Craniata</taxon>
        <taxon>Vertebrata</taxon>
        <taxon>Euteleostomi</taxon>
        <taxon>Actinopterygii</taxon>
        <taxon>Neopterygii</taxon>
        <taxon>Teleostei</taxon>
        <taxon>Neoteleostei</taxon>
        <taxon>Acanthomorphata</taxon>
        <taxon>Ovalentaria</taxon>
        <taxon>Atherinomorphae</taxon>
        <taxon>Cyprinodontiformes</taxon>
        <taxon>Rivulidae</taxon>
        <taxon>Kryptolebias</taxon>
    </lineage>
</organism>
<dbReference type="PRINTS" id="PR01474">
    <property type="entry name" value="VCAM1"/>
</dbReference>
<dbReference type="Gene3D" id="2.60.40.10">
    <property type="entry name" value="Immunoglobulins"/>
    <property type="match status" value="8"/>
</dbReference>
<dbReference type="InterPro" id="IPR013783">
    <property type="entry name" value="Ig-like_fold"/>
</dbReference>